<proteinExistence type="inferred from homology"/>
<sequence>MRFGLPADYEVELVKEVKNDIVIKSIEVEEKEEEKLPLVTIPSHDKSMQPLNVKNLILESQFNDIYEQIKNYTIEVFNQNQLLDEIEYQKLHNKLTRNQQLEESNINALINSFSNILSLQNDEVNNIILKHKERIKREEESKRRLEEERRRMEEEKRKQRELEIKKQKEEELRRIEEQKRIANEEQERKRKEEEAKIKTQQERDLKLKQELENKKRQEAGKLNFTNYDNIEKQFLKYKQDIIDIKTNVVSKLNEDKELKKQLMPFKRKLNPKFGQLSNSQSQLNKITNEVLSMIELTKSNELIFKWILNFIAKAIIDQAETEVIVRSFAAIPLAHLAYSILAKFPEFEYFLTARFIKKCPYIIGFTSSIDSEQGRSNMGYKRNKDDNKWEDTTKYDERMSGIITVWSVMSRIHDENQIGIYSYDSTWKFLARILNLSNELLTNTHFALLGNWWEATAVEFLNRFGKQGQKICELVVFDLTNSVANKSFPSAQRVKIMGEDWLQNRKIETLKRMEL</sequence>
<evidence type="ECO:0000256" key="3">
    <source>
        <dbReference type="ARBA" id="ARBA00004620"/>
    </source>
</evidence>
<organism evidence="18 19">
    <name type="scientific">Candida verbasci</name>
    <dbReference type="NCBI Taxonomy" id="1227364"/>
    <lineage>
        <taxon>Eukaryota</taxon>
        <taxon>Fungi</taxon>
        <taxon>Dikarya</taxon>
        <taxon>Ascomycota</taxon>
        <taxon>Saccharomycotina</taxon>
        <taxon>Pichiomycetes</taxon>
        <taxon>Debaryomycetaceae</taxon>
        <taxon>Candida/Lodderomyces clade</taxon>
        <taxon>Candida</taxon>
    </lineage>
</organism>
<evidence type="ECO:0000256" key="9">
    <source>
        <dbReference type="ARBA" id="ARBA00023054"/>
    </source>
</evidence>
<dbReference type="InterPro" id="IPR038506">
    <property type="entry name" value="GLE1-like_sf"/>
</dbReference>
<dbReference type="GO" id="GO:0000822">
    <property type="term" value="F:inositol hexakisphosphate binding"/>
    <property type="evidence" value="ECO:0007669"/>
    <property type="project" value="TreeGrafter"/>
</dbReference>
<keyword evidence="10" id="KW-0906">Nuclear pore complex</keyword>
<evidence type="ECO:0000256" key="7">
    <source>
        <dbReference type="ARBA" id="ARBA00022927"/>
    </source>
</evidence>
<accession>A0A9W4TVN0</accession>
<evidence type="ECO:0000313" key="18">
    <source>
        <dbReference type="EMBL" id="CAI5757994.1"/>
    </source>
</evidence>
<dbReference type="FunFam" id="1.25.40.510:FF:000003">
    <property type="entry name" value="Nucleoporin GLE1"/>
    <property type="match status" value="1"/>
</dbReference>
<dbReference type="Proteomes" id="UP001152885">
    <property type="component" value="Unassembled WGS sequence"/>
</dbReference>
<dbReference type="InterPro" id="IPR012476">
    <property type="entry name" value="GLE1"/>
</dbReference>
<feature type="region of interest" description="Disordered" evidence="17">
    <location>
        <begin position="138"/>
        <end position="161"/>
    </location>
</feature>
<name>A0A9W4TVN0_9ASCO</name>
<dbReference type="Gene3D" id="1.25.40.510">
    <property type="entry name" value="GLE1-like"/>
    <property type="match status" value="1"/>
</dbReference>
<evidence type="ECO:0000313" key="19">
    <source>
        <dbReference type="Proteomes" id="UP001152885"/>
    </source>
</evidence>
<evidence type="ECO:0000256" key="11">
    <source>
        <dbReference type="ARBA" id="ARBA00023136"/>
    </source>
</evidence>
<dbReference type="OrthoDB" id="420884at2759"/>
<keyword evidence="9" id="KW-0175">Coiled coil</keyword>
<dbReference type="GO" id="GO:0005543">
    <property type="term" value="F:phospholipid binding"/>
    <property type="evidence" value="ECO:0007669"/>
    <property type="project" value="TreeGrafter"/>
</dbReference>
<gene>
    <name evidence="18" type="ORF">CANVERA_P2506</name>
</gene>
<evidence type="ECO:0000256" key="10">
    <source>
        <dbReference type="ARBA" id="ARBA00023132"/>
    </source>
</evidence>
<evidence type="ECO:0000256" key="17">
    <source>
        <dbReference type="SAM" id="MobiDB-lite"/>
    </source>
</evidence>
<evidence type="ECO:0000256" key="6">
    <source>
        <dbReference type="ARBA" id="ARBA00022816"/>
    </source>
</evidence>
<feature type="region of interest" description="Disordered" evidence="17">
    <location>
        <begin position="183"/>
        <end position="202"/>
    </location>
</feature>
<evidence type="ECO:0000256" key="16">
    <source>
        <dbReference type="ARBA" id="ARBA00075681"/>
    </source>
</evidence>
<dbReference type="GO" id="GO:0015031">
    <property type="term" value="P:protein transport"/>
    <property type="evidence" value="ECO:0007669"/>
    <property type="project" value="UniProtKB-KW"/>
</dbReference>
<evidence type="ECO:0000256" key="1">
    <source>
        <dbReference type="ARBA" id="ARBA00004335"/>
    </source>
</evidence>
<keyword evidence="12" id="KW-0539">Nucleus</keyword>
<dbReference type="PANTHER" id="PTHR12960:SF0">
    <property type="entry name" value="MRNA EXPORT FACTOR GLE1"/>
    <property type="match status" value="1"/>
</dbReference>
<dbReference type="GO" id="GO:0016973">
    <property type="term" value="P:poly(A)+ mRNA export from nucleus"/>
    <property type="evidence" value="ECO:0007669"/>
    <property type="project" value="InterPro"/>
</dbReference>
<dbReference type="GO" id="GO:0044614">
    <property type="term" value="C:nuclear pore cytoplasmic filaments"/>
    <property type="evidence" value="ECO:0007669"/>
    <property type="project" value="TreeGrafter"/>
</dbReference>
<comment type="subcellular location">
    <subcellularLocation>
        <location evidence="1">Nucleus membrane</location>
        <topology evidence="1">Peripheral membrane protein</topology>
        <orientation evidence="1">Cytoplasmic side</orientation>
    </subcellularLocation>
    <subcellularLocation>
        <location evidence="3">Nucleus membrane</location>
        <topology evidence="3">Peripheral membrane protein</topology>
        <orientation evidence="3">Nucleoplasmic side</orientation>
    </subcellularLocation>
    <subcellularLocation>
        <location evidence="2">Nucleus</location>
        <location evidence="2">Nuclear pore complex</location>
    </subcellularLocation>
</comment>
<dbReference type="GO" id="GO:0005737">
    <property type="term" value="C:cytoplasm"/>
    <property type="evidence" value="ECO:0007669"/>
    <property type="project" value="UniProtKB-ARBA"/>
</dbReference>
<evidence type="ECO:0000256" key="5">
    <source>
        <dbReference type="ARBA" id="ARBA00022448"/>
    </source>
</evidence>
<dbReference type="AlphaFoldDB" id="A0A9W4TVN0"/>
<keyword evidence="11" id="KW-0472">Membrane</keyword>
<keyword evidence="19" id="KW-1185">Reference proteome</keyword>
<comment type="caution">
    <text evidence="18">The sequence shown here is derived from an EMBL/GenBank/DDBJ whole genome shotgun (WGS) entry which is preliminary data.</text>
</comment>
<evidence type="ECO:0000256" key="14">
    <source>
        <dbReference type="ARBA" id="ARBA00029983"/>
    </source>
</evidence>
<evidence type="ECO:0000256" key="8">
    <source>
        <dbReference type="ARBA" id="ARBA00023010"/>
    </source>
</evidence>
<comment type="similarity">
    <text evidence="4">Belongs to the GLE1 family.</text>
</comment>
<protein>
    <recommendedName>
        <fullName evidence="13">mRNA export factor GLE1</fullName>
    </recommendedName>
    <alternativeName>
        <fullName evidence="15">Nuclear pore protein GLE1</fullName>
    </alternativeName>
    <alternativeName>
        <fullName evidence="14">Nucleoporin GLE1</fullName>
    </alternativeName>
    <alternativeName>
        <fullName evidence="16">RNA export factor GLE1</fullName>
    </alternativeName>
</protein>
<reference evidence="18" key="1">
    <citation type="submission" date="2022-12" db="EMBL/GenBank/DDBJ databases">
        <authorList>
            <person name="Brejova B."/>
        </authorList>
    </citation>
    <scope>NUCLEOTIDE SEQUENCE</scope>
</reference>
<evidence type="ECO:0000256" key="15">
    <source>
        <dbReference type="ARBA" id="ARBA00075092"/>
    </source>
</evidence>
<dbReference type="Pfam" id="PF07817">
    <property type="entry name" value="GLE1"/>
    <property type="match status" value="1"/>
</dbReference>
<evidence type="ECO:0000256" key="4">
    <source>
        <dbReference type="ARBA" id="ARBA00011056"/>
    </source>
</evidence>
<keyword evidence="5" id="KW-0813">Transport</keyword>
<evidence type="ECO:0000256" key="13">
    <source>
        <dbReference type="ARBA" id="ARBA00026227"/>
    </source>
</evidence>
<keyword evidence="7" id="KW-0653">Protein transport</keyword>
<evidence type="ECO:0000256" key="12">
    <source>
        <dbReference type="ARBA" id="ARBA00023242"/>
    </source>
</evidence>
<keyword evidence="8" id="KW-0811">Translocation</keyword>
<dbReference type="GO" id="GO:0031965">
    <property type="term" value="C:nuclear membrane"/>
    <property type="evidence" value="ECO:0007669"/>
    <property type="project" value="UniProtKB-SubCell"/>
</dbReference>
<keyword evidence="6" id="KW-0509">mRNA transport</keyword>
<evidence type="ECO:0000256" key="2">
    <source>
        <dbReference type="ARBA" id="ARBA00004567"/>
    </source>
</evidence>
<dbReference type="GO" id="GO:0031369">
    <property type="term" value="F:translation initiation factor binding"/>
    <property type="evidence" value="ECO:0007669"/>
    <property type="project" value="TreeGrafter"/>
</dbReference>
<dbReference type="PANTHER" id="PTHR12960">
    <property type="entry name" value="GLE-1-RELATED"/>
    <property type="match status" value="1"/>
</dbReference>
<dbReference type="EMBL" id="CANTUO010000002">
    <property type="protein sequence ID" value="CAI5757994.1"/>
    <property type="molecule type" value="Genomic_DNA"/>
</dbReference>